<evidence type="ECO:0000313" key="2">
    <source>
        <dbReference type="Proteomes" id="UP000689967"/>
    </source>
</evidence>
<dbReference type="RefSeq" id="WP_216874393.1">
    <property type="nucleotide sequence ID" value="NZ_JAERQM010000002.1"/>
</dbReference>
<organism evidence="1 2">
    <name type="scientific">Falsiroseomonas oleicola</name>
    <dbReference type="NCBI Taxonomy" id="2801474"/>
    <lineage>
        <taxon>Bacteria</taxon>
        <taxon>Pseudomonadati</taxon>
        <taxon>Pseudomonadota</taxon>
        <taxon>Alphaproteobacteria</taxon>
        <taxon>Acetobacterales</taxon>
        <taxon>Roseomonadaceae</taxon>
        <taxon>Falsiroseomonas</taxon>
    </lineage>
</organism>
<reference evidence="1 2" key="1">
    <citation type="submission" date="2021-01" db="EMBL/GenBank/DDBJ databases">
        <title>Roseomonas sp. nov, a bacterium isolated from an oil production mixture in Yumen Oilfield.</title>
        <authorList>
            <person name="Wu D."/>
        </authorList>
    </citation>
    <scope>NUCLEOTIDE SEQUENCE [LARGE SCALE GENOMIC DNA]</scope>
    <source>
        <strain evidence="1 2">ROY-5-3</strain>
    </source>
</reference>
<dbReference type="Proteomes" id="UP000689967">
    <property type="component" value="Unassembled WGS sequence"/>
</dbReference>
<name>A0ABS6H8V2_9PROT</name>
<keyword evidence="2" id="KW-1185">Reference proteome</keyword>
<evidence type="ECO:0000313" key="1">
    <source>
        <dbReference type="EMBL" id="MBU8543775.1"/>
    </source>
</evidence>
<protein>
    <submittedName>
        <fullName evidence="1">Uncharacterized protein</fullName>
    </submittedName>
</protein>
<accession>A0ABS6H8V2</accession>
<comment type="caution">
    <text evidence="1">The sequence shown here is derived from an EMBL/GenBank/DDBJ whole genome shotgun (WGS) entry which is preliminary data.</text>
</comment>
<proteinExistence type="predicted"/>
<gene>
    <name evidence="1" type="ORF">JJQ90_08660</name>
</gene>
<dbReference type="EMBL" id="JAERQM010000002">
    <property type="protein sequence ID" value="MBU8543775.1"/>
    <property type="molecule type" value="Genomic_DNA"/>
</dbReference>
<sequence>MDPTPHGPFLVALDGQLTPVGRPALRFAWRGRGCEAVVSAGHITLAAQAGAVPYTIDRAALRPAAFAALEALPAELPEGWRLRLLPDHRVRLEHAMELEGTTTATALVSAMVGFALALDPYLDRLESAGMEAGIVKT</sequence>